<evidence type="ECO:0000256" key="2">
    <source>
        <dbReference type="ARBA" id="ARBA00006897"/>
    </source>
</evidence>
<feature type="domain" description="CAAX prenyl protease 2/Lysostaphin resistance protein A-like" evidence="12">
    <location>
        <begin position="160"/>
        <end position="265"/>
    </location>
</feature>
<dbReference type="GO" id="GO:0071586">
    <property type="term" value="P:CAAX-box protein processing"/>
    <property type="evidence" value="ECO:0007669"/>
    <property type="project" value="InterPro"/>
</dbReference>
<comment type="catalytic activity">
    <reaction evidence="9">
        <text>Hydrolyzes the peptide bond -P2-(S-farnesyl or geranylgeranyl)C-P1'-P2'-P3'-COOH where P1' and P2' are amino acids with aliphatic sidechains and P3' is any C-terminal residue.</text>
        <dbReference type="EC" id="3.4.26.1"/>
    </reaction>
</comment>
<dbReference type="Pfam" id="PF02517">
    <property type="entry name" value="Rce1-like"/>
    <property type="match status" value="1"/>
</dbReference>
<keyword evidence="4 11" id="KW-0812">Transmembrane</keyword>
<evidence type="ECO:0000313" key="13">
    <source>
        <dbReference type="EMBL" id="KAG5184918.1"/>
    </source>
</evidence>
<evidence type="ECO:0000256" key="10">
    <source>
        <dbReference type="ARBA" id="ARBA00049729"/>
    </source>
</evidence>
<keyword evidence="14" id="KW-1185">Reference proteome</keyword>
<reference evidence="13" key="1">
    <citation type="submission" date="2021-02" db="EMBL/GenBank/DDBJ databases">
        <title>First Annotated Genome of the Yellow-green Alga Tribonema minus.</title>
        <authorList>
            <person name="Mahan K.M."/>
        </authorList>
    </citation>
    <scope>NUCLEOTIDE SEQUENCE</scope>
    <source>
        <strain evidence="13">UTEX B ZZ1240</strain>
    </source>
</reference>
<sequence length="342" mass="36942">MGPVTFPLAQQWQGWALCFLLSCTYVGSLYMVPARIRALRRDNPTQILARFGSVSAAAAVCVMVLKLLAKPSQSPDAADFHVWIGLPGGEGLVCAVACSLTLICCLFLGPLMCMALMSFKRRTQDVDVFGNARPAERRRSLLRAAAADLLTRSGATVQPYATLRNLLVGPVTEEVVFRGCFLPILLSAGASRGAITCASPLLFGLAHAHHIREGLRNGRGFLAAAVPVLVQLSYTSVFGALVALIHLRTGHLCATAACHILCNFMGLPDLSFNVPPGDYARPTYHLLLAINDSDGRCNGRRSNAQVIWASYGVGVILFFRLFYPLTETSAAASHLWQYQHPT</sequence>
<comment type="similarity">
    <text evidence="2">Belongs to the peptidase U48 family.</text>
</comment>
<proteinExistence type="inferred from homology"/>
<accession>A0A835Z1X7</accession>
<feature type="transmembrane region" description="Helical" evidence="11">
    <location>
        <begin position="89"/>
        <end position="113"/>
    </location>
</feature>
<gene>
    <name evidence="13" type="ORF">JKP88DRAFT_313425</name>
</gene>
<dbReference type="PANTHER" id="PTHR13046">
    <property type="entry name" value="PROTEASE U48 CAAX PRENYL PROTEASE RCE1"/>
    <property type="match status" value="1"/>
</dbReference>
<name>A0A835Z1X7_9STRA</name>
<dbReference type="Proteomes" id="UP000664859">
    <property type="component" value="Unassembled WGS sequence"/>
</dbReference>
<dbReference type="EC" id="3.4.26.1" evidence="10"/>
<feature type="transmembrane region" description="Helical" evidence="11">
    <location>
        <begin position="48"/>
        <end position="69"/>
    </location>
</feature>
<organism evidence="13 14">
    <name type="scientific">Tribonema minus</name>
    <dbReference type="NCBI Taxonomy" id="303371"/>
    <lineage>
        <taxon>Eukaryota</taxon>
        <taxon>Sar</taxon>
        <taxon>Stramenopiles</taxon>
        <taxon>Ochrophyta</taxon>
        <taxon>PX clade</taxon>
        <taxon>Xanthophyceae</taxon>
        <taxon>Tribonematales</taxon>
        <taxon>Tribonemataceae</taxon>
        <taxon>Tribonema</taxon>
    </lineage>
</organism>
<evidence type="ECO:0000256" key="6">
    <source>
        <dbReference type="ARBA" id="ARBA00022824"/>
    </source>
</evidence>
<dbReference type="InterPro" id="IPR039731">
    <property type="entry name" value="Rce1"/>
</dbReference>
<comment type="caution">
    <text evidence="13">The sequence shown here is derived from an EMBL/GenBank/DDBJ whole genome shotgun (WGS) entry which is preliminary data.</text>
</comment>
<dbReference type="InterPro" id="IPR003675">
    <property type="entry name" value="Rce1/LyrA-like_dom"/>
</dbReference>
<evidence type="ECO:0000256" key="4">
    <source>
        <dbReference type="ARBA" id="ARBA00022692"/>
    </source>
</evidence>
<evidence type="ECO:0000256" key="3">
    <source>
        <dbReference type="ARBA" id="ARBA00022670"/>
    </source>
</evidence>
<dbReference type="GO" id="GO:0005789">
    <property type="term" value="C:endoplasmic reticulum membrane"/>
    <property type="evidence" value="ECO:0007669"/>
    <property type="project" value="UniProtKB-SubCell"/>
</dbReference>
<dbReference type="GO" id="GO:0004222">
    <property type="term" value="F:metalloendopeptidase activity"/>
    <property type="evidence" value="ECO:0007669"/>
    <property type="project" value="InterPro"/>
</dbReference>
<keyword evidence="8 11" id="KW-0472">Membrane</keyword>
<feature type="transmembrane region" description="Helical" evidence="11">
    <location>
        <begin position="12"/>
        <end position="36"/>
    </location>
</feature>
<keyword evidence="3" id="KW-0645">Protease</keyword>
<evidence type="ECO:0000256" key="5">
    <source>
        <dbReference type="ARBA" id="ARBA00022801"/>
    </source>
</evidence>
<evidence type="ECO:0000313" key="14">
    <source>
        <dbReference type="Proteomes" id="UP000664859"/>
    </source>
</evidence>
<keyword evidence="6" id="KW-0256">Endoplasmic reticulum</keyword>
<evidence type="ECO:0000256" key="11">
    <source>
        <dbReference type="SAM" id="Phobius"/>
    </source>
</evidence>
<keyword evidence="5" id="KW-0378">Hydrolase</keyword>
<protein>
    <recommendedName>
        <fullName evidence="10">intramembrane prenyl-peptidase Rce1</fullName>
        <ecNumber evidence="10">3.4.26.1</ecNumber>
    </recommendedName>
</protein>
<comment type="subcellular location">
    <subcellularLocation>
        <location evidence="1">Endoplasmic reticulum membrane</location>
        <topology evidence="1">Multi-pass membrane protein</topology>
    </subcellularLocation>
</comment>
<feature type="transmembrane region" description="Helical" evidence="11">
    <location>
        <begin position="221"/>
        <end position="245"/>
    </location>
</feature>
<evidence type="ECO:0000256" key="8">
    <source>
        <dbReference type="ARBA" id="ARBA00023136"/>
    </source>
</evidence>
<keyword evidence="7 11" id="KW-1133">Transmembrane helix</keyword>
<dbReference type="EMBL" id="JAFCMP010000146">
    <property type="protein sequence ID" value="KAG5184918.1"/>
    <property type="molecule type" value="Genomic_DNA"/>
</dbReference>
<feature type="transmembrane region" description="Helical" evidence="11">
    <location>
        <begin position="306"/>
        <end position="323"/>
    </location>
</feature>
<evidence type="ECO:0000256" key="1">
    <source>
        <dbReference type="ARBA" id="ARBA00004477"/>
    </source>
</evidence>
<evidence type="ECO:0000259" key="12">
    <source>
        <dbReference type="Pfam" id="PF02517"/>
    </source>
</evidence>
<evidence type="ECO:0000256" key="7">
    <source>
        <dbReference type="ARBA" id="ARBA00022989"/>
    </source>
</evidence>
<dbReference type="PANTHER" id="PTHR13046:SF0">
    <property type="entry name" value="CAAX PRENYL PROTEASE 2"/>
    <property type="match status" value="1"/>
</dbReference>
<evidence type="ECO:0000256" key="9">
    <source>
        <dbReference type="ARBA" id="ARBA00047280"/>
    </source>
</evidence>
<dbReference type="OrthoDB" id="271604at2759"/>
<dbReference type="AlphaFoldDB" id="A0A835Z1X7"/>